<gene>
    <name evidence="11" type="ORF">AAFF_G00267200</name>
</gene>
<evidence type="ECO:0000259" key="9">
    <source>
        <dbReference type="PROSITE" id="PS50184"/>
    </source>
</evidence>
<dbReference type="Pfam" id="PF00219">
    <property type="entry name" value="IGFBP"/>
    <property type="match status" value="1"/>
</dbReference>
<evidence type="ECO:0000256" key="4">
    <source>
        <dbReference type="ARBA" id="ARBA00022729"/>
    </source>
</evidence>
<dbReference type="GO" id="GO:0007155">
    <property type="term" value="P:cell adhesion"/>
    <property type="evidence" value="ECO:0007669"/>
    <property type="project" value="TreeGrafter"/>
</dbReference>
<keyword evidence="5" id="KW-1015">Disulfide bond</keyword>
<keyword evidence="4 7" id="KW-0732">Signal</keyword>
<feature type="domain" description="VWFC" evidence="9">
    <location>
        <begin position="92"/>
        <end position="151"/>
    </location>
</feature>
<dbReference type="InterPro" id="IPR009030">
    <property type="entry name" value="Growth_fac_rcpt_cys_sf"/>
</dbReference>
<dbReference type="SMART" id="SM00214">
    <property type="entry name" value="VWC"/>
    <property type="match status" value="1"/>
</dbReference>
<dbReference type="GO" id="GO:0005178">
    <property type="term" value="F:integrin binding"/>
    <property type="evidence" value="ECO:0007669"/>
    <property type="project" value="TreeGrafter"/>
</dbReference>
<dbReference type="InterPro" id="IPR043973">
    <property type="entry name" value="TSP1_CCN"/>
</dbReference>
<dbReference type="PANTHER" id="PTHR11348">
    <property type="entry name" value="CONNECTIVE TISSUE GROWTH FACTOR-RELATED"/>
    <property type="match status" value="1"/>
</dbReference>
<dbReference type="SMART" id="SM00041">
    <property type="entry name" value="CT"/>
    <property type="match status" value="1"/>
</dbReference>
<dbReference type="GO" id="GO:0005615">
    <property type="term" value="C:extracellular space"/>
    <property type="evidence" value="ECO:0007669"/>
    <property type="project" value="TreeGrafter"/>
</dbReference>
<dbReference type="SMART" id="SM00121">
    <property type="entry name" value="IB"/>
    <property type="match status" value="1"/>
</dbReference>
<evidence type="ECO:0000259" key="8">
    <source>
        <dbReference type="PROSITE" id="PS01225"/>
    </source>
</evidence>
<dbReference type="PROSITE" id="PS00222">
    <property type="entry name" value="IGFBP_N_1"/>
    <property type="match status" value="1"/>
</dbReference>
<evidence type="ECO:0000256" key="1">
    <source>
        <dbReference type="ARBA" id="ARBA00004613"/>
    </source>
</evidence>
<dbReference type="Proteomes" id="UP001221898">
    <property type="component" value="Unassembled WGS sequence"/>
</dbReference>
<accession>A0AAD7RB41</accession>
<dbReference type="PROSITE" id="PS01225">
    <property type="entry name" value="CTCK_2"/>
    <property type="match status" value="1"/>
</dbReference>
<dbReference type="EMBL" id="JAINUG010000369">
    <property type="protein sequence ID" value="KAJ8373228.1"/>
    <property type="molecule type" value="Genomic_DNA"/>
</dbReference>
<comment type="similarity">
    <text evidence="2">Belongs to the CCN family.</text>
</comment>
<organism evidence="11 12">
    <name type="scientific">Aldrovandia affinis</name>
    <dbReference type="NCBI Taxonomy" id="143900"/>
    <lineage>
        <taxon>Eukaryota</taxon>
        <taxon>Metazoa</taxon>
        <taxon>Chordata</taxon>
        <taxon>Craniata</taxon>
        <taxon>Vertebrata</taxon>
        <taxon>Euteleostomi</taxon>
        <taxon>Actinopterygii</taxon>
        <taxon>Neopterygii</taxon>
        <taxon>Teleostei</taxon>
        <taxon>Notacanthiformes</taxon>
        <taxon>Halosauridae</taxon>
        <taxon>Aldrovandia</taxon>
    </lineage>
</organism>
<feature type="chain" id="PRO_5041967723" description="Connective tissue growth factor" evidence="7">
    <location>
        <begin position="23"/>
        <end position="336"/>
    </location>
</feature>
<dbReference type="AlphaFoldDB" id="A0AAD7RB41"/>
<dbReference type="InterPro" id="IPR050941">
    <property type="entry name" value="CCN"/>
</dbReference>
<dbReference type="GO" id="GO:0008201">
    <property type="term" value="F:heparin binding"/>
    <property type="evidence" value="ECO:0007669"/>
    <property type="project" value="TreeGrafter"/>
</dbReference>
<dbReference type="PROSITE" id="PS01208">
    <property type="entry name" value="VWFC_1"/>
    <property type="match status" value="1"/>
</dbReference>
<proteinExistence type="inferred from homology"/>
<dbReference type="InterPro" id="IPR017891">
    <property type="entry name" value="Insulin_GF-bd_Cys-rich_CS"/>
</dbReference>
<dbReference type="PIRSF" id="PIRSF036495">
    <property type="entry name" value="IGFBP_rP_CNN"/>
    <property type="match status" value="1"/>
</dbReference>
<dbReference type="SUPFAM" id="SSF57184">
    <property type="entry name" value="Growth factor receptor domain"/>
    <property type="match status" value="1"/>
</dbReference>
<evidence type="ECO:0000313" key="12">
    <source>
        <dbReference type="Proteomes" id="UP001221898"/>
    </source>
</evidence>
<dbReference type="InterPro" id="IPR000884">
    <property type="entry name" value="TSP1_rpt"/>
</dbReference>
<dbReference type="InterPro" id="IPR001007">
    <property type="entry name" value="VWF_dom"/>
</dbReference>
<evidence type="ECO:0000256" key="2">
    <source>
        <dbReference type="ARBA" id="ARBA00008125"/>
    </source>
</evidence>
<keyword evidence="3" id="KW-0964">Secreted</keyword>
<sequence>MSGIAGAGLLLLLLLVVYTAVSQDCSQPCDCPPVARPCPLGSSRVLDGCGCCRVCARQAGETCSVLRPCDHHKQLYCDYAALRNTDTGLCMVQYRSGEAFQPSCRHQCVCMNGEIGCVPTCASAMPLPSPACPAPQRVTIPGQCCEEWVCQAPPPDRPFQPAMAATSTAMWVGGGGESPQDNCVTQTTAWSECSSSCGVGVSSRVTNDNQRCQLERQSRVCLIRPCHAAQERAIRRGKQCVRSLRAPRSVRFSLSGCRSVRAYRPRFCGVCADGRCCSPQATLTAELEFRCPAGELVRRRVMFIKTCSCHRRCPRDNDIFLSTRHRPMGAEYANNM</sequence>
<dbReference type="SMART" id="SM00209">
    <property type="entry name" value="TSP1"/>
    <property type="match status" value="1"/>
</dbReference>
<evidence type="ECO:0000256" key="3">
    <source>
        <dbReference type="ARBA" id="ARBA00022525"/>
    </source>
</evidence>
<name>A0AAD7RB41_9TELE</name>
<evidence type="ECO:0000256" key="7">
    <source>
        <dbReference type="SAM" id="SignalP"/>
    </source>
</evidence>
<dbReference type="PROSITE" id="PS50184">
    <property type="entry name" value="VWFC_2"/>
    <property type="match status" value="1"/>
</dbReference>
<dbReference type="SUPFAM" id="SSF82895">
    <property type="entry name" value="TSP-1 type 1 repeat"/>
    <property type="match status" value="1"/>
</dbReference>
<dbReference type="PANTHER" id="PTHR11348:SF23">
    <property type="entry name" value="CELLULAR COMMUNICATION NETWORK FACTOR 2B"/>
    <property type="match status" value="1"/>
</dbReference>
<evidence type="ECO:0000256" key="5">
    <source>
        <dbReference type="ARBA" id="ARBA00023157"/>
    </source>
</evidence>
<dbReference type="GO" id="GO:0031012">
    <property type="term" value="C:extracellular matrix"/>
    <property type="evidence" value="ECO:0007669"/>
    <property type="project" value="TreeGrafter"/>
</dbReference>
<feature type="domain" description="IGFBP N-terminal" evidence="10">
    <location>
        <begin position="21"/>
        <end position="93"/>
    </location>
</feature>
<comment type="caution">
    <text evidence="11">The sequence shown here is derived from an EMBL/GenBank/DDBJ whole genome shotgun (WGS) entry which is preliminary data.</text>
</comment>
<dbReference type="InterPro" id="IPR000867">
    <property type="entry name" value="IGFBP-like"/>
</dbReference>
<protein>
    <recommendedName>
        <fullName evidence="13">Connective tissue growth factor</fullName>
    </recommendedName>
</protein>
<feature type="signal peptide" evidence="7">
    <location>
        <begin position="1"/>
        <end position="22"/>
    </location>
</feature>
<keyword evidence="12" id="KW-1185">Reference proteome</keyword>
<dbReference type="Pfam" id="PF00007">
    <property type="entry name" value="Cys_knot"/>
    <property type="match status" value="1"/>
</dbReference>
<dbReference type="Pfam" id="PF19035">
    <property type="entry name" value="TSP1_CCN"/>
    <property type="match status" value="1"/>
</dbReference>
<dbReference type="PROSITE" id="PS51323">
    <property type="entry name" value="IGFBP_N_2"/>
    <property type="match status" value="1"/>
</dbReference>
<dbReference type="PROSITE" id="PS01185">
    <property type="entry name" value="CTCK_1"/>
    <property type="match status" value="1"/>
</dbReference>
<dbReference type="InterPro" id="IPR006208">
    <property type="entry name" value="Glyco_hormone_CN"/>
</dbReference>
<dbReference type="PROSITE" id="PS50092">
    <property type="entry name" value="TSP1"/>
    <property type="match status" value="1"/>
</dbReference>
<dbReference type="GO" id="GO:0007165">
    <property type="term" value="P:signal transduction"/>
    <property type="evidence" value="ECO:0007669"/>
    <property type="project" value="InterPro"/>
</dbReference>
<reference evidence="11" key="1">
    <citation type="journal article" date="2023" name="Science">
        <title>Genome structures resolve the early diversification of teleost fishes.</title>
        <authorList>
            <person name="Parey E."/>
            <person name="Louis A."/>
            <person name="Montfort J."/>
            <person name="Bouchez O."/>
            <person name="Roques C."/>
            <person name="Iampietro C."/>
            <person name="Lluch J."/>
            <person name="Castinel A."/>
            <person name="Donnadieu C."/>
            <person name="Desvignes T."/>
            <person name="Floi Bucao C."/>
            <person name="Jouanno E."/>
            <person name="Wen M."/>
            <person name="Mejri S."/>
            <person name="Dirks R."/>
            <person name="Jansen H."/>
            <person name="Henkel C."/>
            <person name="Chen W.J."/>
            <person name="Zahm M."/>
            <person name="Cabau C."/>
            <person name="Klopp C."/>
            <person name="Thompson A.W."/>
            <person name="Robinson-Rechavi M."/>
            <person name="Braasch I."/>
            <person name="Lecointre G."/>
            <person name="Bobe J."/>
            <person name="Postlethwait J.H."/>
            <person name="Berthelot C."/>
            <person name="Roest Crollius H."/>
            <person name="Guiguen Y."/>
        </authorList>
    </citation>
    <scope>NUCLEOTIDE SEQUENCE</scope>
    <source>
        <strain evidence="11">NC1722</strain>
    </source>
</reference>
<evidence type="ECO:0000313" key="11">
    <source>
        <dbReference type="EMBL" id="KAJ8373228.1"/>
    </source>
</evidence>
<dbReference type="InterPro" id="IPR012395">
    <property type="entry name" value="IGFBP_CNN"/>
</dbReference>
<evidence type="ECO:0000256" key="6">
    <source>
        <dbReference type="PROSITE-ProRule" id="PRU00039"/>
    </source>
</evidence>
<dbReference type="InterPro" id="IPR036383">
    <property type="entry name" value="TSP1_rpt_sf"/>
</dbReference>
<evidence type="ECO:0008006" key="13">
    <source>
        <dbReference type="Google" id="ProtNLM"/>
    </source>
</evidence>
<feature type="domain" description="CTCK" evidence="8">
    <location>
        <begin position="240"/>
        <end position="314"/>
    </location>
</feature>
<evidence type="ECO:0000259" key="10">
    <source>
        <dbReference type="PROSITE" id="PS51323"/>
    </source>
</evidence>
<comment type="caution">
    <text evidence="6">Lacks conserved residue(s) required for the propagation of feature annotation.</text>
</comment>
<dbReference type="InterPro" id="IPR006207">
    <property type="entry name" value="Cys_knot_C"/>
</dbReference>
<dbReference type="GO" id="GO:0045597">
    <property type="term" value="P:positive regulation of cell differentiation"/>
    <property type="evidence" value="ECO:0007669"/>
    <property type="project" value="TreeGrafter"/>
</dbReference>
<comment type="subcellular location">
    <subcellularLocation>
        <location evidence="1">Secreted</location>
    </subcellularLocation>
</comment>